<evidence type="ECO:0000313" key="9">
    <source>
        <dbReference type="EMBL" id="KFM94429.1"/>
    </source>
</evidence>
<dbReference type="Proteomes" id="UP000029278">
    <property type="component" value="Unassembled WGS sequence"/>
</dbReference>
<feature type="transmembrane region" description="Helical" evidence="7">
    <location>
        <begin position="240"/>
        <end position="259"/>
    </location>
</feature>
<feature type="transmembrane region" description="Helical" evidence="7">
    <location>
        <begin position="63"/>
        <end position="85"/>
    </location>
</feature>
<evidence type="ECO:0000256" key="7">
    <source>
        <dbReference type="SAM" id="Phobius"/>
    </source>
</evidence>
<sequence>MRTYLLLLFCAALYGSNFVLGSLLLEAFPALHLSAYRLLVSSAFLLIYLVATRGLAKITFRDFVYLVPFVLIGMLLHQVSFFTGLQTTDATTASLILSLAPIFTALFARLFLKEPLTKRMVAGSNVALTGVFFVVGTGGRMSTAITEGVWIMFICMLALSGSMILMKKLTERMDAFVATVYTTVLGCISVYPVAVWSEPNVQLQPHFWWWVLLVGSALLIQGLCAVIWNAQIRKVGAAKASLFLNLQPFVAMILGYITLGTPISLTQVAGSVLIISGVVLATMQGQRTRKSEGDTLKISSAKR</sequence>
<protein>
    <submittedName>
        <fullName evidence="9">UAA transporter family protein</fullName>
    </submittedName>
</protein>
<comment type="similarity">
    <text evidence="2">Belongs to the EamA transporter family.</text>
</comment>
<name>A0A090Y7J5_PAEMA</name>
<feature type="transmembrane region" description="Helical" evidence="7">
    <location>
        <begin position="148"/>
        <end position="166"/>
    </location>
</feature>
<evidence type="ECO:0000256" key="3">
    <source>
        <dbReference type="ARBA" id="ARBA00022475"/>
    </source>
</evidence>
<feature type="transmembrane region" description="Helical" evidence="7">
    <location>
        <begin position="31"/>
        <end position="51"/>
    </location>
</feature>
<dbReference type="PATRIC" id="fig|44252.3.peg.5451"/>
<feature type="transmembrane region" description="Helical" evidence="7">
    <location>
        <begin position="265"/>
        <end position="283"/>
    </location>
</feature>
<evidence type="ECO:0000256" key="4">
    <source>
        <dbReference type="ARBA" id="ARBA00022692"/>
    </source>
</evidence>
<dbReference type="HOGENOM" id="CLU_033863_4_4_9"/>
<dbReference type="SUPFAM" id="SSF103481">
    <property type="entry name" value="Multidrug resistance efflux transporter EmrE"/>
    <property type="match status" value="2"/>
</dbReference>
<evidence type="ECO:0000256" key="6">
    <source>
        <dbReference type="ARBA" id="ARBA00023136"/>
    </source>
</evidence>
<keyword evidence="4 7" id="KW-0812">Transmembrane</keyword>
<dbReference type="RefSeq" id="WP_036618339.1">
    <property type="nucleotide sequence ID" value="NZ_JAKOBR010000100.1"/>
</dbReference>
<dbReference type="InterPro" id="IPR037185">
    <property type="entry name" value="EmrE-like"/>
</dbReference>
<feature type="transmembrane region" description="Helical" evidence="7">
    <location>
        <begin position="124"/>
        <end position="142"/>
    </location>
</feature>
<dbReference type="InterPro" id="IPR050638">
    <property type="entry name" value="AA-Vitamin_Transporters"/>
</dbReference>
<feature type="transmembrane region" description="Helical" evidence="7">
    <location>
        <begin position="207"/>
        <end position="228"/>
    </location>
</feature>
<dbReference type="GeneID" id="77010552"/>
<dbReference type="PANTHER" id="PTHR32322">
    <property type="entry name" value="INNER MEMBRANE TRANSPORTER"/>
    <property type="match status" value="1"/>
</dbReference>
<accession>A0A090Y7J5</accession>
<feature type="domain" description="EamA" evidence="8">
    <location>
        <begin position="3"/>
        <end position="135"/>
    </location>
</feature>
<feature type="domain" description="EamA" evidence="8">
    <location>
        <begin position="148"/>
        <end position="282"/>
    </location>
</feature>
<dbReference type="GO" id="GO:0005886">
    <property type="term" value="C:plasma membrane"/>
    <property type="evidence" value="ECO:0007669"/>
    <property type="project" value="UniProtKB-SubCell"/>
</dbReference>
<feature type="transmembrane region" description="Helical" evidence="7">
    <location>
        <begin position="91"/>
        <end position="112"/>
    </location>
</feature>
<keyword evidence="5 7" id="KW-1133">Transmembrane helix</keyword>
<organism evidence="9 10">
    <name type="scientific">Paenibacillus macerans</name>
    <name type="common">Bacillus macerans</name>
    <dbReference type="NCBI Taxonomy" id="44252"/>
    <lineage>
        <taxon>Bacteria</taxon>
        <taxon>Bacillati</taxon>
        <taxon>Bacillota</taxon>
        <taxon>Bacilli</taxon>
        <taxon>Bacillales</taxon>
        <taxon>Paenibacillaceae</taxon>
        <taxon>Paenibacillus</taxon>
    </lineage>
</organism>
<dbReference type="EMBL" id="JMQA01000047">
    <property type="protein sequence ID" value="KFM94429.1"/>
    <property type="molecule type" value="Genomic_DNA"/>
</dbReference>
<dbReference type="PANTHER" id="PTHR32322:SF18">
    <property type="entry name" value="S-ADENOSYLMETHIONINE_S-ADENOSYLHOMOCYSTEINE TRANSPORTER"/>
    <property type="match status" value="1"/>
</dbReference>
<dbReference type="Gene3D" id="1.10.3730.20">
    <property type="match status" value="2"/>
</dbReference>
<comment type="subcellular location">
    <subcellularLocation>
        <location evidence="1">Cell membrane</location>
        <topology evidence="1">Multi-pass membrane protein</topology>
    </subcellularLocation>
</comment>
<dbReference type="STRING" id="44252.DJ90_1167"/>
<gene>
    <name evidence="9" type="ORF">DJ90_1167</name>
</gene>
<reference evidence="9 10" key="1">
    <citation type="submission" date="2014-04" db="EMBL/GenBank/DDBJ databases">
        <authorList>
            <person name="Bishop-Lilly K.A."/>
            <person name="Broomall S.M."/>
            <person name="Chain P.S."/>
            <person name="Chertkov O."/>
            <person name="Coyne S.R."/>
            <person name="Daligault H.E."/>
            <person name="Davenport K.W."/>
            <person name="Erkkila T."/>
            <person name="Frey K.G."/>
            <person name="Gibbons H.S."/>
            <person name="Gu W."/>
            <person name="Jaissle J."/>
            <person name="Johnson S.L."/>
            <person name="Koroleva G.I."/>
            <person name="Ladner J.T."/>
            <person name="Lo C.-C."/>
            <person name="Minogue T.D."/>
            <person name="Munk C."/>
            <person name="Palacios G.F."/>
            <person name="Redden C.L."/>
            <person name="Rosenzweig C.N."/>
            <person name="Scholz M.B."/>
            <person name="Teshima H."/>
            <person name="Xu Y."/>
        </authorList>
    </citation>
    <scope>NUCLEOTIDE SEQUENCE [LARGE SCALE GENOMIC DNA]</scope>
    <source>
        <strain evidence="9 10">8244</strain>
    </source>
</reference>
<proteinExistence type="inferred from homology"/>
<comment type="caution">
    <text evidence="9">The sequence shown here is derived from an EMBL/GenBank/DDBJ whole genome shotgun (WGS) entry which is preliminary data.</text>
</comment>
<feature type="transmembrane region" description="Helical" evidence="7">
    <location>
        <begin position="175"/>
        <end position="195"/>
    </location>
</feature>
<keyword evidence="3" id="KW-1003">Cell membrane</keyword>
<dbReference type="InterPro" id="IPR000620">
    <property type="entry name" value="EamA_dom"/>
</dbReference>
<dbReference type="AlphaFoldDB" id="A0A090Y7J5"/>
<evidence type="ECO:0000256" key="2">
    <source>
        <dbReference type="ARBA" id="ARBA00007362"/>
    </source>
</evidence>
<evidence type="ECO:0000259" key="8">
    <source>
        <dbReference type="Pfam" id="PF00892"/>
    </source>
</evidence>
<evidence type="ECO:0000256" key="1">
    <source>
        <dbReference type="ARBA" id="ARBA00004651"/>
    </source>
</evidence>
<dbReference type="OrthoDB" id="9805239at2"/>
<keyword evidence="10" id="KW-1185">Reference proteome</keyword>
<dbReference type="Pfam" id="PF00892">
    <property type="entry name" value="EamA"/>
    <property type="match status" value="2"/>
</dbReference>
<evidence type="ECO:0000256" key="5">
    <source>
        <dbReference type="ARBA" id="ARBA00022989"/>
    </source>
</evidence>
<evidence type="ECO:0000313" key="10">
    <source>
        <dbReference type="Proteomes" id="UP000029278"/>
    </source>
</evidence>
<keyword evidence="6 7" id="KW-0472">Membrane</keyword>